<keyword evidence="1" id="KW-1133">Transmembrane helix</keyword>
<keyword evidence="1" id="KW-0812">Transmembrane</keyword>
<protein>
    <submittedName>
        <fullName evidence="2">Uncharacterized protein</fullName>
    </submittedName>
</protein>
<evidence type="ECO:0000313" key="2">
    <source>
        <dbReference type="EMBL" id="KAG5270830.1"/>
    </source>
</evidence>
<reference evidence="2" key="1">
    <citation type="submission" date="2020-10" db="EMBL/GenBank/DDBJ databases">
        <title>Chromosome-scale genome assembly of the Allis shad, Alosa alosa.</title>
        <authorList>
            <person name="Margot Z."/>
            <person name="Christophe K."/>
            <person name="Cabau C."/>
            <person name="Louis A."/>
            <person name="Berthelot C."/>
            <person name="Parey E."/>
            <person name="Roest Crollius H."/>
            <person name="Montfort J."/>
            <person name="Robinson-Rechavi M."/>
            <person name="Bucao C."/>
            <person name="Bouchez O."/>
            <person name="Gislard M."/>
            <person name="Lluch J."/>
            <person name="Milhes M."/>
            <person name="Lampietro C."/>
            <person name="Lopez Roques C."/>
            <person name="Donnadieu C."/>
            <person name="Braasch I."/>
            <person name="Desvignes T."/>
            <person name="Postlethwait J."/>
            <person name="Bobe J."/>
            <person name="Guiguen Y."/>
        </authorList>
    </citation>
    <scope>NUCLEOTIDE SEQUENCE</scope>
    <source>
        <strain evidence="2">M-15738</strain>
        <tissue evidence="2">Blood</tissue>
    </source>
</reference>
<dbReference type="AlphaFoldDB" id="A0AAV6GBD4"/>
<name>A0AAV6GBD4_9TELE</name>
<sequence length="194" mass="21074">MVVIYKQHTAFIVLVLVAICGLPVLCLTSVCEGRVQPDGSYNFTIPPHIAAILQNPLCEGQIVTDGIGRAEYESGTMSNSTHPVKFASVDQLTTNTCPASIYILAECPEQKIFYKETCVCVNTTEGGPTNFLTLSPLTALEAPSEISGLHDRHHFITGATIILGATFSLIFILRKLWVWWSSATSPTDNSSTRV</sequence>
<gene>
    <name evidence="2" type="ORF">AALO_G00172770</name>
</gene>
<keyword evidence="1" id="KW-0472">Membrane</keyword>
<dbReference type="Proteomes" id="UP000823561">
    <property type="component" value="Chromosome 13"/>
</dbReference>
<organism evidence="2 3">
    <name type="scientific">Alosa alosa</name>
    <name type="common">allis shad</name>
    <dbReference type="NCBI Taxonomy" id="278164"/>
    <lineage>
        <taxon>Eukaryota</taxon>
        <taxon>Metazoa</taxon>
        <taxon>Chordata</taxon>
        <taxon>Craniata</taxon>
        <taxon>Vertebrata</taxon>
        <taxon>Euteleostomi</taxon>
        <taxon>Actinopterygii</taxon>
        <taxon>Neopterygii</taxon>
        <taxon>Teleostei</taxon>
        <taxon>Clupei</taxon>
        <taxon>Clupeiformes</taxon>
        <taxon>Clupeoidei</taxon>
        <taxon>Clupeidae</taxon>
        <taxon>Alosa</taxon>
    </lineage>
</organism>
<dbReference type="EMBL" id="JADWDJ010000013">
    <property type="protein sequence ID" value="KAG5270830.1"/>
    <property type="molecule type" value="Genomic_DNA"/>
</dbReference>
<proteinExistence type="predicted"/>
<comment type="caution">
    <text evidence="2">The sequence shown here is derived from an EMBL/GenBank/DDBJ whole genome shotgun (WGS) entry which is preliminary data.</text>
</comment>
<evidence type="ECO:0000313" key="3">
    <source>
        <dbReference type="Proteomes" id="UP000823561"/>
    </source>
</evidence>
<evidence type="ECO:0000256" key="1">
    <source>
        <dbReference type="SAM" id="Phobius"/>
    </source>
</evidence>
<accession>A0AAV6GBD4</accession>
<feature type="transmembrane region" description="Helical" evidence="1">
    <location>
        <begin position="155"/>
        <end position="173"/>
    </location>
</feature>
<keyword evidence="3" id="KW-1185">Reference proteome</keyword>